<dbReference type="GO" id="GO:0008017">
    <property type="term" value="F:microtubule binding"/>
    <property type="evidence" value="ECO:0007669"/>
    <property type="project" value="InterPro"/>
</dbReference>
<dbReference type="GO" id="GO:0005524">
    <property type="term" value="F:ATP binding"/>
    <property type="evidence" value="ECO:0007669"/>
    <property type="project" value="UniProtKB-UniRule"/>
</dbReference>
<dbReference type="PRINTS" id="PR00380">
    <property type="entry name" value="KINESINHEAVY"/>
</dbReference>
<keyword evidence="8 15" id="KW-0175">Coiled coil</keyword>
<keyword evidence="3" id="KW-0132">Cell division</keyword>
<dbReference type="PANTHER" id="PTHR47970:SF12">
    <property type="entry name" value="KINESIN FAMILY MEMBER 11"/>
    <property type="match status" value="1"/>
</dbReference>
<evidence type="ECO:0000313" key="18">
    <source>
        <dbReference type="Proteomes" id="UP001210925"/>
    </source>
</evidence>
<reference evidence="17" key="1">
    <citation type="submission" date="2020-05" db="EMBL/GenBank/DDBJ databases">
        <title>Phylogenomic resolution of chytrid fungi.</title>
        <authorList>
            <person name="Stajich J.E."/>
            <person name="Amses K."/>
            <person name="Simmons R."/>
            <person name="Seto K."/>
            <person name="Myers J."/>
            <person name="Bonds A."/>
            <person name="Quandt C.A."/>
            <person name="Barry K."/>
            <person name="Liu P."/>
            <person name="Grigoriev I."/>
            <person name="Longcore J.E."/>
            <person name="James T.Y."/>
        </authorList>
    </citation>
    <scope>NUCLEOTIDE SEQUENCE</scope>
    <source>
        <strain evidence="17">PLAUS21</strain>
    </source>
</reference>
<feature type="binding site" evidence="13">
    <location>
        <begin position="55"/>
        <end position="62"/>
    </location>
    <ligand>
        <name>ATP</name>
        <dbReference type="ChEBI" id="CHEBI:30616"/>
    </ligand>
</feature>
<keyword evidence="9 13" id="KW-0505">Motor protein</keyword>
<accession>A0AAD5UK00</accession>
<dbReference type="GO" id="GO:0000073">
    <property type="term" value="P:initial mitotic spindle pole body separation"/>
    <property type="evidence" value="ECO:0007669"/>
    <property type="project" value="TreeGrafter"/>
</dbReference>
<evidence type="ECO:0000256" key="4">
    <source>
        <dbReference type="ARBA" id="ARBA00022701"/>
    </source>
</evidence>
<keyword evidence="6" id="KW-0498">Mitosis</keyword>
<dbReference type="AlphaFoldDB" id="A0AAD5UK00"/>
<evidence type="ECO:0000259" key="16">
    <source>
        <dbReference type="PROSITE" id="PS50067"/>
    </source>
</evidence>
<dbReference type="SUPFAM" id="SSF52540">
    <property type="entry name" value="P-loop containing nucleoside triphosphate hydrolases"/>
    <property type="match status" value="1"/>
</dbReference>
<evidence type="ECO:0000256" key="5">
    <source>
        <dbReference type="ARBA" id="ARBA00022741"/>
    </source>
</evidence>
<dbReference type="PANTHER" id="PTHR47970">
    <property type="entry name" value="KINESIN-LIKE PROTEIN KIF11"/>
    <property type="match status" value="1"/>
</dbReference>
<evidence type="ECO:0000256" key="3">
    <source>
        <dbReference type="ARBA" id="ARBA00022618"/>
    </source>
</evidence>
<gene>
    <name evidence="17" type="primary">KIF11</name>
    <name evidence="17" type="ORF">HK103_000928</name>
</gene>
<evidence type="ECO:0000256" key="12">
    <source>
        <dbReference type="ARBA" id="ARBA00034704"/>
    </source>
</evidence>
<evidence type="ECO:0000256" key="10">
    <source>
        <dbReference type="ARBA" id="ARBA00023212"/>
    </source>
</evidence>
<evidence type="ECO:0000256" key="2">
    <source>
        <dbReference type="ARBA" id="ARBA00022490"/>
    </source>
</evidence>
<dbReference type="InterPro" id="IPR047241">
    <property type="entry name" value="KIF11-like_kin_motor_dom"/>
</dbReference>
<name>A0AAD5UK00_9FUNG</name>
<dbReference type="FunFam" id="3.40.850.10:FF:000051">
    <property type="entry name" value="Kinesin-like protein bimC"/>
    <property type="match status" value="1"/>
</dbReference>
<comment type="similarity">
    <text evidence="12">Belongs to the TRAFAC class myosin-kinesin ATPase superfamily. Kinesin family. KIN-5/BimC subfamily.</text>
</comment>
<evidence type="ECO:0000313" key="17">
    <source>
        <dbReference type="EMBL" id="KAJ3260293.1"/>
    </source>
</evidence>
<keyword evidence="10" id="KW-0206">Cytoskeleton</keyword>
<protein>
    <recommendedName>
        <fullName evidence="14">Kinesin-like protein</fullName>
    </recommendedName>
</protein>
<dbReference type="PROSITE" id="PS50067">
    <property type="entry name" value="KINESIN_MOTOR_2"/>
    <property type="match status" value="1"/>
</dbReference>
<evidence type="ECO:0000256" key="14">
    <source>
        <dbReference type="RuleBase" id="RU000394"/>
    </source>
</evidence>
<evidence type="ECO:0000256" key="6">
    <source>
        <dbReference type="ARBA" id="ARBA00022776"/>
    </source>
</evidence>
<dbReference type="GO" id="GO:0051301">
    <property type="term" value="P:cell division"/>
    <property type="evidence" value="ECO:0007669"/>
    <property type="project" value="UniProtKB-KW"/>
</dbReference>
<dbReference type="GO" id="GO:0005876">
    <property type="term" value="C:spindle microtubule"/>
    <property type="evidence" value="ECO:0007669"/>
    <property type="project" value="TreeGrafter"/>
</dbReference>
<evidence type="ECO:0000256" key="9">
    <source>
        <dbReference type="ARBA" id="ARBA00023175"/>
    </source>
</evidence>
<dbReference type="GO" id="GO:0007018">
    <property type="term" value="P:microtubule-based movement"/>
    <property type="evidence" value="ECO:0007669"/>
    <property type="project" value="InterPro"/>
</dbReference>
<organism evidence="17 18">
    <name type="scientific">Boothiomyces macroporosus</name>
    <dbReference type="NCBI Taxonomy" id="261099"/>
    <lineage>
        <taxon>Eukaryota</taxon>
        <taxon>Fungi</taxon>
        <taxon>Fungi incertae sedis</taxon>
        <taxon>Chytridiomycota</taxon>
        <taxon>Chytridiomycota incertae sedis</taxon>
        <taxon>Chytridiomycetes</taxon>
        <taxon>Rhizophydiales</taxon>
        <taxon>Terramycetaceae</taxon>
        <taxon>Boothiomyces</taxon>
    </lineage>
</organism>
<dbReference type="InterPro" id="IPR001752">
    <property type="entry name" value="Kinesin_motor_dom"/>
</dbReference>
<dbReference type="GO" id="GO:0008574">
    <property type="term" value="F:plus-end-directed microtubule motor activity"/>
    <property type="evidence" value="ECO:0007669"/>
    <property type="project" value="TreeGrafter"/>
</dbReference>
<dbReference type="GO" id="GO:0072686">
    <property type="term" value="C:mitotic spindle"/>
    <property type="evidence" value="ECO:0007669"/>
    <property type="project" value="TreeGrafter"/>
</dbReference>
<keyword evidence="7 13" id="KW-0067">ATP-binding</keyword>
<evidence type="ECO:0000256" key="13">
    <source>
        <dbReference type="PROSITE-ProRule" id="PRU00283"/>
    </source>
</evidence>
<comment type="caution">
    <text evidence="17">The sequence shown here is derived from an EMBL/GenBank/DDBJ whole genome shotgun (WGS) entry which is preliminary data.</text>
</comment>
<evidence type="ECO:0000256" key="11">
    <source>
        <dbReference type="ARBA" id="ARBA00023306"/>
    </source>
</evidence>
<dbReference type="InterPro" id="IPR019821">
    <property type="entry name" value="Kinesin_motor_CS"/>
</dbReference>
<sequence>MVKANPSASDATTKTFSFDKAFGPGVGQETVFKEVVAGMLQEVLMGYNCTIFAYGQTGTGKTYTMEGDLSEPTTGSGIIPRTLYSLFDQLDNETLEYSVRVSFIELYNEELKDLLSPETDFRKLKLYEDLNKKGSVVIQGLEETLVKNADDVITILQRGSKKRQIAATKMNESSSRSHGIFSITVHIKENTPDGEELLKVGKLNLVDLAGSENIGRSGAENRRAKEAGMINQSLLTLGRVINALVERSPHIPYRESKLTRILQDSLGGRTKTCIIAAVSPSKCSIEETLSTLDYAHRAKNIRNKPEINQKMTKRALIREYINQIERLKSDLLAAREKNGIYLSPESYNTLVAENNGNKAQVEEVSKLMEGQIEEMKNLEAKFKQQTEMLSITTSQLEDAMADLDQKKSDIERLFGQTQQLQQSLSEQQFITSAYAETERQLDSLATGLADTLQSSINDLEGLHQKIERKTTVEAENTKLFEEFQGKIVSNISSVEERIQQFEQCSTEICEKINSDSDNCIKQSLELLHTREQLYTESVTKLAEMQQQISNGSSLISQEFTNTLANIVKLADNLGTQVTAIQNELLSSQKTMLSSDWNNTLQIVSGLENGATEYLENSKNHREEQHKSLVDKLTSQTLRHKESLVLTEIEACLKKYRADWEETLDSTVQEAAKSMEGGCEKLAEIVGEEIHANGEFQNHLVQQKEFLEYQTQEFSKLHNSAIKNVEETAMESNSGLDKMYENSLGLVKSLDAQVQESLKIIVNDEQKHLTKLHDLAAESNKTAVDSIGMGREFLSGLSQESMKLHETFTSHVQQTKKNVNADLTVG</sequence>
<keyword evidence="5 13" id="KW-0547">Nucleotide-binding</keyword>
<evidence type="ECO:0000256" key="8">
    <source>
        <dbReference type="ARBA" id="ARBA00023054"/>
    </source>
</evidence>
<keyword evidence="2" id="KW-0963">Cytoplasm</keyword>
<proteinExistence type="inferred from homology"/>
<dbReference type="Gene3D" id="3.40.850.10">
    <property type="entry name" value="Kinesin motor domain"/>
    <property type="match status" value="1"/>
</dbReference>
<dbReference type="Pfam" id="PF00225">
    <property type="entry name" value="Kinesin"/>
    <property type="match status" value="1"/>
</dbReference>
<dbReference type="Proteomes" id="UP001210925">
    <property type="component" value="Unassembled WGS sequence"/>
</dbReference>
<dbReference type="PROSITE" id="PS00411">
    <property type="entry name" value="KINESIN_MOTOR_1"/>
    <property type="match status" value="1"/>
</dbReference>
<feature type="domain" description="Kinesin motor" evidence="16">
    <location>
        <begin position="1"/>
        <end position="301"/>
    </location>
</feature>
<evidence type="ECO:0000256" key="1">
    <source>
        <dbReference type="ARBA" id="ARBA00004245"/>
    </source>
</evidence>
<comment type="subcellular location">
    <subcellularLocation>
        <location evidence="1">Cytoplasm</location>
        <location evidence="1">Cytoskeleton</location>
    </subcellularLocation>
</comment>
<dbReference type="EMBL" id="JADGKB010000012">
    <property type="protein sequence ID" value="KAJ3260293.1"/>
    <property type="molecule type" value="Genomic_DNA"/>
</dbReference>
<evidence type="ECO:0000256" key="7">
    <source>
        <dbReference type="ARBA" id="ARBA00022840"/>
    </source>
</evidence>
<dbReference type="GO" id="GO:0005634">
    <property type="term" value="C:nucleus"/>
    <property type="evidence" value="ECO:0007669"/>
    <property type="project" value="TreeGrafter"/>
</dbReference>
<feature type="coiled-coil region" evidence="15">
    <location>
        <begin position="317"/>
        <end position="416"/>
    </location>
</feature>
<keyword evidence="11" id="KW-0131">Cell cycle</keyword>
<dbReference type="InterPro" id="IPR027417">
    <property type="entry name" value="P-loop_NTPase"/>
</dbReference>
<dbReference type="SMART" id="SM00129">
    <property type="entry name" value="KISc"/>
    <property type="match status" value="1"/>
</dbReference>
<dbReference type="CDD" id="cd01364">
    <property type="entry name" value="KISc_BimC_Eg5"/>
    <property type="match status" value="1"/>
</dbReference>
<dbReference type="InterPro" id="IPR047149">
    <property type="entry name" value="KIF11-like"/>
</dbReference>
<evidence type="ECO:0000256" key="15">
    <source>
        <dbReference type="SAM" id="Coils"/>
    </source>
</evidence>
<keyword evidence="4 14" id="KW-0493">Microtubule</keyword>
<keyword evidence="18" id="KW-1185">Reference proteome</keyword>
<dbReference type="InterPro" id="IPR036961">
    <property type="entry name" value="Kinesin_motor_dom_sf"/>
</dbReference>